<organism evidence="1 2">
    <name type="scientific">Meloidogyne javanica</name>
    <name type="common">Root-knot nematode worm</name>
    <dbReference type="NCBI Taxonomy" id="6303"/>
    <lineage>
        <taxon>Eukaryota</taxon>
        <taxon>Metazoa</taxon>
        <taxon>Ecdysozoa</taxon>
        <taxon>Nematoda</taxon>
        <taxon>Chromadorea</taxon>
        <taxon>Rhabditida</taxon>
        <taxon>Tylenchina</taxon>
        <taxon>Tylenchomorpha</taxon>
        <taxon>Tylenchoidea</taxon>
        <taxon>Meloidogynidae</taxon>
        <taxon>Meloidogyninae</taxon>
        <taxon>Meloidogyne</taxon>
        <taxon>Meloidogyne incognita group</taxon>
    </lineage>
</organism>
<dbReference type="WBParaSite" id="scaffold7453_cov163.g12053">
    <property type="protein sequence ID" value="scaffold7453_cov163.g12053"/>
    <property type="gene ID" value="scaffold7453_cov163.g12053"/>
</dbReference>
<sequence length="156" mass="17724">MLIKRGILQPKLVDSFFKFGLKCNDIGSSINNTGDGSQPSNSLDDVQNTFLESQAESLVRLFFFGGSPESISRIPKEDFEHCSLELDFVKIHKDYLDYSTSNYCYNMYTTYGYGTYDYGEDYSVGAYNPRYHYAAVQSAGFDLRTDDGLPKTMFVH</sequence>
<name>A0A915N647_MELJA</name>
<proteinExistence type="predicted"/>
<accession>A0A915N647</accession>
<evidence type="ECO:0000313" key="2">
    <source>
        <dbReference type="WBParaSite" id="scaffold7453_cov163.g12053"/>
    </source>
</evidence>
<dbReference type="Proteomes" id="UP000887561">
    <property type="component" value="Unplaced"/>
</dbReference>
<keyword evidence="1" id="KW-1185">Reference proteome</keyword>
<dbReference type="AlphaFoldDB" id="A0A915N647"/>
<reference evidence="2" key="1">
    <citation type="submission" date="2022-11" db="UniProtKB">
        <authorList>
            <consortium name="WormBaseParasite"/>
        </authorList>
    </citation>
    <scope>IDENTIFICATION</scope>
</reference>
<protein>
    <submittedName>
        <fullName evidence="2">Uncharacterized protein</fullName>
    </submittedName>
</protein>
<evidence type="ECO:0000313" key="1">
    <source>
        <dbReference type="Proteomes" id="UP000887561"/>
    </source>
</evidence>